<evidence type="ECO:0000256" key="1">
    <source>
        <dbReference type="ARBA" id="ARBA00004191"/>
    </source>
</evidence>
<evidence type="ECO:0008006" key="12">
    <source>
        <dbReference type="Google" id="ProtNLM"/>
    </source>
</evidence>
<dbReference type="Proteomes" id="UP000017836">
    <property type="component" value="Unassembled WGS sequence"/>
</dbReference>
<evidence type="ECO:0000256" key="4">
    <source>
        <dbReference type="ARBA" id="ARBA00022525"/>
    </source>
</evidence>
<dbReference type="PANTHER" id="PTHR31375">
    <property type="match status" value="1"/>
</dbReference>
<evidence type="ECO:0000256" key="8">
    <source>
        <dbReference type="RuleBase" id="RU361169"/>
    </source>
</evidence>
<sequence>MSLLRFTLFSARIYHFILNFFIFLLLLRLVDPRNVHIWELKSHSHYNHRVHNDGNHVSRPNPSINADYGLYNPYNITILDVLSFGAMGDGTSDDSKVAFLATWAAACKVESAIFEVPSEFRFLIGPLTFRGPCEPGLVLKIDGTIVAPSNLDDWPESGLFTWINFKFLQNFKVTGTGSIDGQGSAWWDVPLFQSNQSVGNSTNNPKMKPTAVRFYESFNLSIGDITIENSPSIHLKFDNCGGVLVTNLTVSSPGNSPNTDGIHLQNSQDVEVEYSSIACGDDCISIQTGCSNVCIHDVQCGPGHGISIGALGKDNSLACVSNITVQNITLQDTAYGARIKTWQGGLGSVESVFFSDIQVTNVKVPITIDQFYCDKRVCHNQTDAVSVANVGFNRISGTFTSQAIHLACSDSTPCIDISIGEVNLAPSAGVRKIKPTLCWNSYGEMQAPVFPTSIDCLETSNPFKMINKLNSTQFTC</sequence>
<keyword evidence="4" id="KW-0964">Secreted</keyword>
<dbReference type="Gene3D" id="2.160.20.10">
    <property type="entry name" value="Single-stranded right-handed beta-helix, Pectin lyase-like"/>
    <property type="match status" value="1"/>
</dbReference>
<dbReference type="InterPro" id="IPR012334">
    <property type="entry name" value="Pectin_lyas_fold"/>
</dbReference>
<dbReference type="OMA" id="NYSTHRI"/>
<dbReference type="SUPFAM" id="SSF51126">
    <property type="entry name" value="Pectin lyase-like"/>
    <property type="match status" value="1"/>
</dbReference>
<dbReference type="EMBL" id="KI394661">
    <property type="protein sequence ID" value="ERN02105.1"/>
    <property type="molecule type" value="Genomic_DNA"/>
</dbReference>
<organism evidence="10 11">
    <name type="scientific">Amborella trichopoda</name>
    <dbReference type="NCBI Taxonomy" id="13333"/>
    <lineage>
        <taxon>Eukaryota</taxon>
        <taxon>Viridiplantae</taxon>
        <taxon>Streptophyta</taxon>
        <taxon>Embryophyta</taxon>
        <taxon>Tracheophyta</taxon>
        <taxon>Spermatophyta</taxon>
        <taxon>Magnoliopsida</taxon>
        <taxon>Amborellales</taxon>
        <taxon>Amborellaceae</taxon>
        <taxon>Amborella</taxon>
    </lineage>
</organism>
<dbReference type="HOGENOM" id="CLU_016031_2_3_1"/>
<dbReference type="GO" id="GO:0071555">
    <property type="term" value="P:cell wall organization"/>
    <property type="evidence" value="ECO:0007669"/>
    <property type="project" value="UniProtKB-KW"/>
</dbReference>
<evidence type="ECO:0000256" key="7">
    <source>
        <dbReference type="ARBA" id="ARBA00023316"/>
    </source>
</evidence>
<keyword evidence="9" id="KW-1133">Transmembrane helix</keyword>
<evidence type="ECO:0000256" key="5">
    <source>
        <dbReference type="ARBA" id="ARBA00022801"/>
    </source>
</evidence>
<comment type="similarity">
    <text evidence="2 8">Belongs to the glycosyl hydrolase 28 family.</text>
</comment>
<protein>
    <recommendedName>
        <fullName evidence="12">Polygalacturonase</fullName>
    </recommendedName>
</protein>
<dbReference type="Gramene" id="ERN02105">
    <property type="protein sequence ID" value="ERN02105"/>
    <property type="gene ID" value="AMTR_s00045p00161910"/>
</dbReference>
<dbReference type="GO" id="GO:0004650">
    <property type="term" value="F:polygalacturonase activity"/>
    <property type="evidence" value="ECO:0007669"/>
    <property type="project" value="InterPro"/>
</dbReference>
<evidence type="ECO:0000256" key="9">
    <source>
        <dbReference type="SAM" id="Phobius"/>
    </source>
</evidence>
<accession>W1P562</accession>
<proteinExistence type="inferred from homology"/>
<dbReference type="InterPro" id="IPR011050">
    <property type="entry name" value="Pectin_lyase_fold/virulence"/>
</dbReference>
<dbReference type="eggNOG" id="ENOG502QPPR">
    <property type="taxonomic scope" value="Eukaryota"/>
</dbReference>
<evidence type="ECO:0000256" key="6">
    <source>
        <dbReference type="ARBA" id="ARBA00023295"/>
    </source>
</evidence>
<dbReference type="GO" id="GO:0005975">
    <property type="term" value="P:carbohydrate metabolic process"/>
    <property type="evidence" value="ECO:0007669"/>
    <property type="project" value="InterPro"/>
</dbReference>
<dbReference type="InterPro" id="IPR000743">
    <property type="entry name" value="Glyco_hydro_28"/>
</dbReference>
<dbReference type="InterPro" id="IPR006626">
    <property type="entry name" value="PbH1"/>
</dbReference>
<reference evidence="11" key="1">
    <citation type="journal article" date="2013" name="Science">
        <title>The Amborella genome and the evolution of flowering plants.</title>
        <authorList>
            <consortium name="Amborella Genome Project"/>
        </authorList>
    </citation>
    <scope>NUCLEOTIDE SEQUENCE [LARGE SCALE GENOMIC DNA]</scope>
</reference>
<dbReference type="STRING" id="13333.W1P562"/>
<keyword evidence="11" id="KW-1185">Reference proteome</keyword>
<keyword evidence="6 8" id="KW-0326">Glycosidase</keyword>
<evidence type="ECO:0000256" key="3">
    <source>
        <dbReference type="ARBA" id="ARBA00022512"/>
    </source>
</evidence>
<evidence type="ECO:0000256" key="2">
    <source>
        <dbReference type="ARBA" id="ARBA00008834"/>
    </source>
</evidence>
<dbReference type="SMART" id="SM00710">
    <property type="entry name" value="PbH1"/>
    <property type="match status" value="5"/>
</dbReference>
<dbReference type="Pfam" id="PF00295">
    <property type="entry name" value="Glyco_hydro_28"/>
    <property type="match status" value="1"/>
</dbReference>
<dbReference type="AlphaFoldDB" id="W1P562"/>
<comment type="subcellular location">
    <subcellularLocation>
        <location evidence="1">Secreted</location>
        <location evidence="1">Cell wall</location>
    </subcellularLocation>
</comment>
<keyword evidence="9" id="KW-0812">Transmembrane</keyword>
<keyword evidence="7" id="KW-0961">Cell wall biogenesis/degradation</keyword>
<evidence type="ECO:0000313" key="10">
    <source>
        <dbReference type="EMBL" id="ERN02105.1"/>
    </source>
</evidence>
<feature type="transmembrane region" description="Helical" evidence="9">
    <location>
        <begin position="12"/>
        <end position="30"/>
    </location>
</feature>
<keyword evidence="3" id="KW-0134">Cell wall</keyword>
<keyword evidence="9" id="KW-0472">Membrane</keyword>
<gene>
    <name evidence="10" type="ORF">AMTR_s00045p00161910</name>
</gene>
<name>W1P562_AMBTC</name>
<evidence type="ECO:0000313" key="11">
    <source>
        <dbReference type="Proteomes" id="UP000017836"/>
    </source>
</evidence>
<keyword evidence="5 8" id="KW-0378">Hydrolase</keyword>